<evidence type="ECO:0000313" key="2">
    <source>
        <dbReference type="Proteomes" id="UP000731907"/>
    </source>
</evidence>
<comment type="caution">
    <text evidence="1">The sequence shown here is derived from an EMBL/GenBank/DDBJ whole genome shotgun (WGS) entry which is preliminary data.</text>
</comment>
<evidence type="ECO:0000313" key="1">
    <source>
        <dbReference type="EMBL" id="MBU9699491.1"/>
    </source>
</evidence>
<name>A0ABS6J6V3_9RHOB</name>
<sequence length="73" mass="8006">MKESDRHAMNESRLKALITGTSDLSKASLASRVLLNRLRIEARTNPASLPQKVAELAAFIAKHAFAADDFARI</sequence>
<keyword evidence="2" id="KW-1185">Reference proteome</keyword>
<accession>A0ABS6J6V3</accession>
<organism evidence="1 2">
    <name type="scientific">Paragemmobacter amnigenus</name>
    <dbReference type="NCBI Taxonomy" id="2852097"/>
    <lineage>
        <taxon>Bacteria</taxon>
        <taxon>Pseudomonadati</taxon>
        <taxon>Pseudomonadota</taxon>
        <taxon>Alphaproteobacteria</taxon>
        <taxon>Rhodobacterales</taxon>
        <taxon>Paracoccaceae</taxon>
        <taxon>Paragemmobacter</taxon>
    </lineage>
</organism>
<dbReference type="Proteomes" id="UP000731907">
    <property type="component" value="Unassembled WGS sequence"/>
</dbReference>
<dbReference type="RefSeq" id="WP_217765713.1">
    <property type="nucleotide sequence ID" value="NZ_JAAATX020000012.1"/>
</dbReference>
<proteinExistence type="predicted"/>
<gene>
    <name evidence="1" type="ORF">GU927_016720</name>
</gene>
<reference evidence="1 2" key="1">
    <citation type="submission" date="2021-06" db="EMBL/GenBank/DDBJ databases">
        <title>Rhodobacteraceae bacterium strain HSP-20.</title>
        <authorList>
            <person name="Chen W.-M."/>
        </authorList>
    </citation>
    <scope>NUCLEOTIDE SEQUENCE [LARGE SCALE GENOMIC DNA]</scope>
    <source>
        <strain evidence="1 2">HSP-20</strain>
    </source>
</reference>
<protein>
    <submittedName>
        <fullName evidence="1">Uncharacterized protein</fullName>
    </submittedName>
</protein>
<dbReference type="EMBL" id="JAAATX020000012">
    <property type="protein sequence ID" value="MBU9699491.1"/>
    <property type="molecule type" value="Genomic_DNA"/>
</dbReference>